<evidence type="ECO:0000313" key="1">
    <source>
        <dbReference type="EMBL" id="CAB3623672.1"/>
    </source>
</evidence>
<protein>
    <submittedName>
        <fullName evidence="1">Uncharacterized protein</fullName>
    </submittedName>
</protein>
<gene>
    <name evidence="1" type="ORF">LMG26845_00001</name>
</gene>
<keyword evidence="2" id="KW-1185">Reference proteome</keyword>
<name>A0A6J4ZG98_9BURK</name>
<accession>A0A6J4ZG98</accession>
<evidence type="ECO:0000313" key="2">
    <source>
        <dbReference type="Proteomes" id="UP000507979"/>
    </source>
</evidence>
<reference evidence="1 2" key="1">
    <citation type="submission" date="2020-04" db="EMBL/GenBank/DDBJ databases">
        <authorList>
            <person name="De Canck E."/>
        </authorList>
    </citation>
    <scope>NUCLEOTIDE SEQUENCE [LARGE SCALE GENOMIC DNA]</scope>
    <source>
        <strain evidence="1 2">LMG 26845</strain>
    </source>
</reference>
<dbReference type="AlphaFoldDB" id="A0A6J4ZG98"/>
<organism evidence="1 2">
    <name type="scientific">Achromobacter insuavis</name>
    <dbReference type="NCBI Taxonomy" id="1287735"/>
    <lineage>
        <taxon>Bacteria</taxon>
        <taxon>Pseudomonadati</taxon>
        <taxon>Pseudomonadota</taxon>
        <taxon>Betaproteobacteria</taxon>
        <taxon>Burkholderiales</taxon>
        <taxon>Alcaligenaceae</taxon>
        <taxon>Achromobacter</taxon>
    </lineage>
</organism>
<sequence>MQHVGIGGAQRVADGAVAHVAAVDVQVLAVGAGAGRGGAGDHAGQADRADAVRQQQAVLGEFRAQHVADALRRLGRQPLALRAVVVEQAEGDLRMGQGDALHGVDAVAELGGFGTQELAARRHRVEQLAHVHGGARRARGGGDLHAAGLDLPGMLAVARARDDGHLRHRGDRGQRLAAEAHGRDRFQLVQVADLAGGVARQRQRQFFRWNAAAVVGHGDAADAAALQAHFDRAPAGVDGVLEDFLEHRGGSLDHFARGDLADQQVGQRKNGAAFCHGVFRCSYRDDFSLWIGWAIVVA</sequence>
<dbReference type="Proteomes" id="UP000507979">
    <property type="component" value="Unassembled WGS sequence"/>
</dbReference>
<dbReference type="EMBL" id="CADIJR010000001">
    <property type="protein sequence ID" value="CAB3623672.1"/>
    <property type="molecule type" value="Genomic_DNA"/>
</dbReference>
<proteinExistence type="predicted"/>